<proteinExistence type="predicted"/>
<protein>
    <submittedName>
        <fullName evidence="1">Uncharacterized protein</fullName>
    </submittedName>
</protein>
<sequence length="47" mass="5718">MIIFAIILLLIKMMRYYNWVPLKSLKLELKKRFRTNSKIFIIDISSD</sequence>
<organism evidence="1 2">
    <name type="scientific">Cryptosporidium hominis</name>
    <dbReference type="NCBI Taxonomy" id="237895"/>
    <lineage>
        <taxon>Eukaryota</taxon>
        <taxon>Sar</taxon>
        <taxon>Alveolata</taxon>
        <taxon>Apicomplexa</taxon>
        <taxon>Conoidasida</taxon>
        <taxon>Coccidia</taxon>
        <taxon>Eucoccidiorida</taxon>
        <taxon>Eimeriorina</taxon>
        <taxon>Cryptosporidiidae</taxon>
        <taxon>Cryptosporidium</taxon>
    </lineage>
</organism>
<dbReference type="Proteomes" id="UP001429100">
    <property type="component" value="Unassembled WGS sequence"/>
</dbReference>
<dbReference type="EMBL" id="JTAI01000023">
    <property type="protein sequence ID" value="PPS92621.1"/>
    <property type="molecule type" value="Genomic_DNA"/>
</dbReference>
<gene>
    <name evidence="1" type="ORF">GY17_00003381</name>
</gene>
<keyword evidence="2" id="KW-1185">Reference proteome</keyword>
<comment type="caution">
    <text evidence="1">The sequence shown here is derived from an EMBL/GenBank/DDBJ whole genome shotgun (WGS) entry which is preliminary data.</text>
</comment>
<accession>A0ABX5B9P7</accession>
<name>A0ABX5B9P7_CRYHO</name>
<reference evidence="1 2" key="1">
    <citation type="submission" date="2014-11" db="EMBL/GenBank/DDBJ databases">
        <title>Comparative genomic analysis of Cryptosporidium hominis reveals occurrence of genetic recombination in virulent subtypes.</title>
        <authorList>
            <person name="Guo Y."/>
            <person name="Tang K."/>
            <person name="Frace M."/>
            <person name="Li N."/>
            <person name="Roellig D.M."/>
            <person name="Sammons S."/>
            <person name="Knipe K."/>
            <person name="Rowe L."/>
            <person name="Feng Y."/>
            <person name="Xiao L."/>
        </authorList>
    </citation>
    <scope>NUCLEOTIDE SEQUENCE [LARGE SCALE GENOMIC DNA]</scope>
    <source>
        <strain evidence="1">30976</strain>
    </source>
</reference>
<feature type="non-terminal residue" evidence="1">
    <location>
        <position position="47"/>
    </location>
</feature>
<evidence type="ECO:0000313" key="1">
    <source>
        <dbReference type="EMBL" id="PPS92621.1"/>
    </source>
</evidence>
<reference evidence="1 2" key="2">
    <citation type="submission" date="2017-10" db="EMBL/GenBank/DDBJ databases">
        <title>Consistent, comparative and evidence-based genome annotation and re-annotation for the closely-related species, Cryptosporidium parvum, C. hominis and C. tyzzeri.</title>
        <authorList>
            <person name="Baptista R.P."/>
            <person name="Li Y."/>
            <person name="Sateriale A."/>
            <person name="Striepen B."/>
            <person name="Kissinger J.C."/>
        </authorList>
    </citation>
    <scope>NUCLEOTIDE SEQUENCE [LARGE SCALE GENOMIC DNA]</scope>
    <source>
        <strain evidence="1">30976</strain>
    </source>
</reference>
<evidence type="ECO:0000313" key="2">
    <source>
        <dbReference type="Proteomes" id="UP001429100"/>
    </source>
</evidence>